<keyword evidence="4" id="KW-1185">Reference proteome</keyword>
<dbReference type="EMBL" id="LDAU01000167">
    <property type="protein sequence ID" value="KRX01670.1"/>
    <property type="molecule type" value="Genomic_DNA"/>
</dbReference>
<feature type="domain" description="RRM" evidence="2">
    <location>
        <begin position="94"/>
        <end position="175"/>
    </location>
</feature>
<dbReference type="GO" id="GO:0003723">
    <property type="term" value="F:RNA binding"/>
    <property type="evidence" value="ECO:0007669"/>
    <property type="project" value="UniProtKB-UniRule"/>
</dbReference>
<dbReference type="PROSITE" id="PS50102">
    <property type="entry name" value="RRM"/>
    <property type="match status" value="1"/>
</dbReference>
<name>A0A0V0QHL9_PSEPJ</name>
<comment type="caution">
    <text evidence="3">The sequence shown here is derived from an EMBL/GenBank/DDBJ whole genome shotgun (WGS) entry which is preliminary data.</text>
</comment>
<dbReference type="AlphaFoldDB" id="A0A0V0QHL9"/>
<organism evidence="3 4">
    <name type="scientific">Pseudocohnilembus persalinus</name>
    <name type="common">Ciliate</name>
    <dbReference type="NCBI Taxonomy" id="266149"/>
    <lineage>
        <taxon>Eukaryota</taxon>
        <taxon>Sar</taxon>
        <taxon>Alveolata</taxon>
        <taxon>Ciliophora</taxon>
        <taxon>Intramacronucleata</taxon>
        <taxon>Oligohymenophorea</taxon>
        <taxon>Scuticociliatia</taxon>
        <taxon>Philasterida</taxon>
        <taxon>Pseudocohnilembidae</taxon>
        <taxon>Pseudocohnilembus</taxon>
    </lineage>
</organism>
<evidence type="ECO:0000313" key="4">
    <source>
        <dbReference type="Proteomes" id="UP000054937"/>
    </source>
</evidence>
<evidence type="ECO:0000259" key="2">
    <source>
        <dbReference type="PROSITE" id="PS50102"/>
    </source>
</evidence>
<dbReference type="SMART" id="SM00360">
    <property type="entry name" value="RRM"/>
    <property type="match status" value="2"/>
</dbReference>
<dbReference type="OrthoDB" id="431068at2759"/>
<evidence type="ECO:0000313" key="3">
    <source>
        <dbReference type="EMBL" id="KRX01670.1"/>
    </source>
</evidence>
<dbReference type="InterPro" id="IPR035979">
    <property type="entry name" value="RBD_domain_sf"/>
</dbReference>
<keyword evidence="1" id="KW-0694">RNA-binding</keyword>
<proteinExistence type="predicted"/>
<dbReference type="Proteomes" id="UP000054937">
    <property type="component" value="Unassembled WGS sequence"/>
</dbReference>
<protein>
    <recommendedName>
        <fullName evidence="2">RRM domain-containing protein</fullName>
    </recommendedName>
</protein>
<dbReference type="CDD" id="cd00590">
    <property type="entry name" value="RRM_SF"/>
    <property type="match status" value="1"/>
</dbReference>
<reference evidence="3 4" key="1">
    <citation type="journal article" date="2015" name="Sci. Rep.">
        <title>Genome of the facultative scuticociliatosis pathogen Pseudocohnilembus persalinus provides insight into its virulence through horizontal gene transfer.</title>
        <authorList>
            <person name="Xiong J."/>
            <person name="Wang G."/>
            <person name="Cheng J."/>
            <person name="Tian M."/>
            <person name="Pan X."/>
            <person name="Warren A."/>
            <person name="Jiang C."/>
            <person name="Yuan D."/>
            <person name="Miao W."/>
        </authorList>
    </citation>
    <scope>NUCLEOTIDE SEQUENCE [LARGE SCALE GENOMIC DNA]</scope>
    <source>
        <strain evidence="3">36N120E</strain>
    </source>
</reference>
<gene>
    <name evidence="3" type="ORF">PPERSA_00437</name>
</gene>
<dbReference type="InterPro" id="IPR012677">
    <property type="entry name" value="Nucleotide-bd_a/b_plait_sf"/>
</dbReference>
<dbReference type="SUPFAM" id="SSF54928">
    <property type="entry name" value="RNA-binding domain, RBD"/>
    <property type="match status" value="1"/>
</dbReference>
<sequence length="175" mass="20732">MFSTQSSNGCYTLIMFNLHEFATKEIIFMELKNREIKPYSINIADSKRTTKKAFIGFKTKEQMEDAFQKLQFAKILNLQITCAYYLEPKEQNLYKVQLKNIPKNTDHKQIFYFWTQFGKILSLTNFFDYEGQPQEQGVIQFSSEKEVQNCLENYKQKIAEQPQLSQIEIEKYGKV</sequence>
<dbReference type="Pfam" id="PF00076">
    <property type="entry name" value="RRM_1"/>
    <property type="match status" value="1"/>
</dbReference>
<dbReference type="Gene3D" id="3.30.70.330">
    <property type="match status" value="1"/>
</dbReference>
<evidence type="ECO:0000256" key="1">
    <source>
        <dbReference type="PROSITE-ProRule" id="PRU00176"/>
    </source>
</evidence>
<dbReference type="InterPro" id="IPR000504">
    <property type="entry name" value="RRM_dom"/>
</dbReference>
<accession>A0A0V0QHL9</accession>
<dbReference type="InParanoid" id="A0A0V0QHL9"/>